<dbReference type="CDD" id="cd01749">
    <property type="entry name" value="GATase1_PB"/>
    <property type="match status" value="1"/>
</dbReference>
<dbReference type="UniPathway" id="UPA00245"/>
<keyword evidence="2 10" id="KW-0378">Hydrolase</keyword>
<evidence type="ECO:0000256" key="2">
    <source>
        <dbReference type="ARBA" id="ARBA00022801"/>
    </source>
</evidence>
<feature type="binding site" evidence="10 12">
    <location>
        <begin position="135"/>
        <end position="136"/>
    </location>
    <ligand>
        <name>L-glutamine</name>
        <dbReference type="ChEBI" id="CHEBI:58359"/>
    </ligand>
</feature>
<dbReference type="STRING" id="389348.PNK_0251"/>
<dbReference type="PATRIC" id="fig|389348.3.peg.283"/>
<evidence type="ECO:0000256" key="5">
    <source>
        <dbReference type="ARBA" id="ARBA00023239"/>
    </source>
</evidence>
<evidence type="ECO:0000256" key="1">
    <source>
        <dbReference type="ARBA" id="ARBA00008345"/>
    </source>
</evidence>
<dbReference type="InterPro" id="IPR029062">
    <property type="entry name" value="Class_I_gatase-like"/>
</dbReference>
<evidence type="ECO:0000313" key="13">
    <source>
        <dbReference type="EMBL" id="CUI15888.1"/>
    </source>
</evidence>
<keyword evidence="5 10" id="KW-0456">Lyase</keyword>
<evidence type="ECO:0000256" key="9">
    <source>
        <dbReference type="ARBA" id="ARBA00064749"/>
    </source>
</evidence>
<dbReference type="GO" id="GO:0036381">
    <property type="term" value="F:pyridoxal 5'-phosphate synthase (glutamine hydrolysing) activity"/>
    <property type="evidence" value="ECO:0007669"/>
    <property type="project" value="UniProtKB-UniRule"/>
</dbReference>
<protein>
    <recommendedName>
        <fullName evidence="10">Pyridoxal 5'-phosphate synthase subunit PdxT</fullName>
        <ecNumber evidence="10">4.3.3.6</ecNumber>
    </recommendedName>
    <alternativeName>
        <fullName evidence="10">Pdx2</fullName>
    </alternativeName>
    <alternativeName>
        <fullName evidence="10">Pyridoxal 5'-phosphate synthase glutaminase subunit</fullName>
        <ecNumber evidence="10">3.5.1.2</ecNumber>
    </alternativeName>
</protein>
<dbReference type="SUPFAM" id="SSF52317">
    <property type="entry name" value="Class I glutamine amidotransferase-like"/>
    <property type="match status" value="1"/>
</dbReference>
<dbReference type="NCBIfam" id="TIGR03800">
    <property type="entry name" value="PLP_synth_Pdx2"/>
    <property type="match status" value="1"/>
</dbReference>
<comment type="subunit">
    <text evidence="9 10">In the presence of PdxS, forms a dodecamer of heterodimers. Only shows activity in the heterodimer.</text>
</comment>
<comment type="catalytic activity">
    <reaction evidence="7 10">
        <text>L-glutamine + H2O = L-glutamate + NH4(+)</text>
        <dbReference type="Rhea" id="RHEA:15889"/>
        <dbReference type="ChEBI" id="CHEBI:15377"/>
        <dbReference type="ChEBI" id="CHEBI:28938"/>
        <dbReference type="ChEBI" id="CHEBI:29985"/>
        <dbReference type="ChEBI" id="CHEBI:58359"/>
        <dbReference type="EC" id="3.5.1.2"/>
    </reaction>
</comment>
<feature type="binding site" evidence="10 12">
    <location>
        <position position="104"/>
    </location>
    <ligand>
        <name>L-glutamine</name>
        <dbReference type="ChEBI" id="CHEBI:58359"/>
    </ligand>
</feature>
<sequence length="194" mass="21530">MLVGVLALQGDFAKHEDMLRSLGIQVCQVRTPQELEGCDALIIPGGESTVMLRQLDFIKMKEALQDFAQERPLFGTCAGLILMSSSVQLSTMKPLGLLDITVERNAYGRQVESFQASVGLHLASGHDKIFHAFFIRAPRIRANGEEVKVLASYQGEPILVRQGHLLGASFHPELTGDPTIHQYFLEMVREKKRA</sequence>
<dbReference type="FunFam" id="3.40.50.880:FF:000010">
    <property type="entry name" value="uncharacterized protein LOC100176842 isoform X2"/>
    <property type="match status" value="1"/>
</dbReference>
<dbReference type="GO" id="GO:0016740">
    <property type="term" value="F:transferase activity"/>
    <property type="evidence" value="ECO:0007669"/>
    <property type="project" value="UniProtKB-KW"/>
</dbReference>
<dbReference type="PROSITE" id="PS51273">
    <property type="entry name" value="GATASE_TYPE_1"/>
    <property type="match status" value="1"/>
</dbReference>
<dbReference type="PANTHER" id="PTHR31559:SF0">
    <property type="entry name" value="PYRIDOXAL 5'-PHOSPHATE SYNTHASE SUBUNIT SNO1-RELATED"/>
    <property type="match status" value="1"/>
</dbReference>
<evidence type="ECO:0000256" key="6">
    <source>
        <dbReference type="ARBA" id="ARBA00047992"/>
    </source>
</evidence>
<gene>
    <name evidence="10 13" type="primary">pdxT</name>
    <name evidence="13" type="ORF">PNK_0251</name>
</gene>
<organism evidence="13 14">
    <name type="scientific">Candidatus Protochlamydia naegleriophila</name>
    <dbReference type="NCBI Taxonomy" id="389348"/>
    <lineage>
        <taxon>Bacteria</taxon>
        <taxon>Pseudomonadati</taxon>
        <taxon>Chlamydiota</taxon>
        <taxon>Chlamydiia</taxon>
        <taxon>Parachlamydiales</taxon>
        <taxon>Parachlamydiaceae</taxon>
        <taxon>Candidatus Protochlamydia</taxon>
    </lineage>
</organism>
<dbReference type="EMBL" id="LN879502">
    <property type="protein sequence ID" value="CUI15888.1"/>
    <property type="molecule type" value="Genomic_DNA"/>
</dbReference>
<dbReference type="NCBIfam" id="NF010050">
    <property type="entry name" value="PRK13526.1"/>
    <property type="match status" value="1"/>
</dbReference>
<evidence type="ECO:0000256" key="10">
    <source>
        <dbReference type="HAMAP-Rule" id="MF_01615"/>
    </source>
</evidence>
<dbReference type="EC" id="4.3.3.6" evidence="10"/>
<dbReference type="GO" id="GO:0008614">
    <property type="term" value="P:pyridoxine metabolic process"/>
    <property type="evidence" value="ECO:0007669"/>
    <property type="project" value="TreeGrafter"/>
</dbReference>
<keyword evidence="3 10" id="KW-0663">Pyridoxal phosphate</keyword>
<comment type="similarity">
    <text evidence="1 10">Belongs to the glutaminase PdxT/SNO family.</text>
</comment>
<dbReference type="PROSITE" id="PS51274">
    <property type="entry name" value="GATASE_COBBQ"/>
    <property type="match status" value="1"/>
</dbReference>
<dbReference type="InterPro" id="IPR021196">
    <property type="entry name" value="PdxT/SNO_CS"/>
</dbReference>
<dbReference type="InterPro" id="IPR002161">
    <property type="entry name" value="PdxT/SNO"/>
</dbReference>
<dbReference type="GO" id="GO:1903600">
    <property type="term" value="C:glutaminase complex"/>
    <property type="evidence" value="ECO:0007669"/>
    <property type="project" value="TreeGrafter"/>
</dbReference>
<dbReference type="HAMAP" id="MF_01615">
    <property type="entry name" value="PdxT"/>
    <property type="match status" value="1"/>
</dbReference>
<dbReference type="Pfam" id="PF01174">
    <property type="entry name" value="SNO"/>
    <property type="match status" value="1"/>
</dbReference>
<dbReference type="GO" id="GO:0006543">
    <property type="term" value="P:L-glutamine catabolic process"/>
    <property type="evidence" value="ECO:0007669"/>
    <property type="project" value="UniProtKB-UniRule"/>
</dbReference>
<evidence type="ECO:0000256" key="3">
    <source>
        <dbReference type="ARBA" id="ARBA00022898"/>
    </source>
</evidence>
<feature type="active site" description="Charge relay system" evidence="10 11">
    <location>
        <position position="171"/>
    </location>
</feature>
<dbReference type="GO" id="GO:0005829">
    <property type="term" value="C:cytosol"/>
    <property type="evidence" value="ECO:0007669"/>
    <property type="project" value="TreeGrafter"/>
</dbReference>
<dbReference type="AlphaFoldDB" id="A0A0U5EPD6"/>
<dbReference type="EC" id="3.5.1.2" evidence="10"/>
<comment type="function">
    <text evidence="8 10">Catalyzes the hydrolysis of glutamine to glutamate and ammonia as part of the biosynthesis of pyridoxal 5'-phosphate. The resulting ammonia molecule is channeled to the active site of PdxS.</text>
</comment>
<evidence type="ECO:0000313" key="14">
    <source>
        <dbReference type="Proteomes" id="UP000069902"/>
    </source>
</evidence>
<proteinExistence type="inferred from homology"/>
<feature type="binding site" evidence="10 12">
    <location>
        <begin position="46"/>
        <end position="48"/>
    </location>
    <ligand>
        <name>L-glutamine</name>
        <dbReference type="ChEBI" id="CHEBI:58359"/>
    </ligand>
</feature>
<dbReference type="KEGG" id="pnl:PNK_0251"/>
<dbReference type="PANTHER" id="PTHR31559">
    <property type="entry name" value="PYRIDOXAL 5'-PHOSPHATE SYNTHASE SUBUNIT SNO"/>
    <property type="match status" value="1"/>
</dbReference>
<keyword evidence="13" id="KW-0808">Transferase</keyword>
<evidence type="ECO:0000256" key="11">
    <source>
        <dbReference type="PIRSR" id="PIRSR005639-1"/>
    </source>
</evidence>
<dbReference type="GO" id="GO:0004359">
    <property type="term" value="F:glutaminase activity"/>
    <property type="evidence" value="ECO:0007669"/>
    <property type="project" value="UniProtKB-UniRule"/>
</dbReference>
<evidence type="ECO:0000256" key="12">
    <source>
        <dbReference type="PIRSR" id="PIRSR005639-2"/>
    </source>
</evidence>
<keyword evidence="14" id="KW-1185">Reference proteome</keyword>
<accession>A0A0U5EPD6</accession>
<dbReference type="GO" id="GO:0042823">
    <property type="term" value="P:pyridoxal phosphate biosynthetic process"/>
    <property type="evidence" value="ECO:0007669"/>
    <property type="project" value="UniProtKB-UniRule"/>
</dbReference>
<evidence type="ECO:0000256" key="7">
    <source>
        <dbReference type="ARBA" id="ARBA00049534"/>
    </source>
</evidence>
<dbReference type="InParanoid" id="A0A0U5EPD6"/>
<comment type="catalytic activity">
    <reaction evidence="6 10">
        <text>aldehydo-D-ribose 5-phosphate + D-glyceraldehyde 3-phosphate + L-glutamine = pyridoxal 5'-phosphate + L-glutamate + phosphate + 3 H2O + H(+)</text>
        <dbReference type="Rhea" id="RHEA:31507"/>
        <dbReference type="ChEBI" id="CHEBI:15377"/>
        <dbReference type="ChEBI" id="CHEBI:15378"/>
        <dbReference type="ChEBI" id="CHEBI:29985"/>
        <dbReference type="ChEBI" id="CHEBI:43474"/>
        <dbReference type="ChEBI" id="CHEBI:58273"/>
        <dbReference type="ChEBI" id="CHEBI:58359"/>
        <dbReference type="ChEBI" id="CHEBI:59776"/>
        <dbReference type="ChEBI" id="CHEBI:597326"/>
        <dbReference type="EC" id="4.3.3.6"/>
    </reaction>
</comment>
<keyword evidence="4 10" id="KW-0315">Glutamine amidotransferase</keyword>
<dbReference type="PROSITE" id="PS01236">
    <property type="entry name" value="PDXT_SNO_1"/>
    <property type="match status" value="1"/>
</dbReference>
<name>A0A0U5EPD6_9BACT</name>
<reference evidence="14" key="1">
    <citation type="submission" date="2015-09" db="EMBL/GenBank/DDBJ databases">
        <authorList>
            <person name="Bertelli C."/>
        </authorList>
    </citation>
    <scope>NUCLEOTIDE SEQUENCE [LARGE SCALE GENOMIC DNA]</scope>
    <source>
        <strain evidence="14">KNic</strain>
    </source>
</reference>
<comment type="pathway">
    <text evidence="10">Cofactor biosynthesis; pyridoxal 5'-phosphate biosynthesis.</text>
</comment>
<feature type="active site" description="Nucleophile" evidence="10 11">
    <location>
        <position position="77"/>
    </location>
</feature>
<dbReference type="Gene3D" id="3.40.50.880">
    <property type="match status" value="1"/>
</dbReference>
<evidence type="ECO:0000256" key="8">
    <source>
        <dbReference type="ARBA" id="ARBA00054599"/>
    </source>
</evidence>
<dbReference type="PIRSF" id="PIRSF005639">
    <property type="entry name" value="Glut_amidoT_SNO"/>
    <property type="match status" value="1"/>
</dbReference>
<feature type="active site" description="Charge relay system" evidence="10 11">
    <location>
        <position position="173"/>
    </location>
</feature>
<dbReference type="PROSITE" id="PS51130">
    <property type="entry name" value="PDXT_SNO_2"/>
    <property type="match status" value="1"/>
</dbReference>
<dbReference type="Proteomes" id="UP000069902">
    <property type="component" value="Chromosome cPNK"/>
</dbReference>
<evidence type="ECO:0000256" key="4">
    <source>
        <dbReference type="ARBA" id="ARBA00022962"/>
    </source>
</evidence>
<dbReference type="RefSeq" id="WP_059059805.1">
    <property type="nucleotide sequence ID" value="NZ_LN879502.1"/>
</dbReference>